<comment type="caution">
    <text evidence="2">The sequence shown here is derived from an EMBL/GenBank/DDBJ whole genome shotgun (WGS) entry which is preliminary data.</text>
</comment>
<feature type="transmembrane region" description="Helical" evidence="1">
    <location>
        <begin position="33"/>
        <end position="51"/>
    </location>
</feature>
<keyword evidence="3" id="KW-1185">Reference proteome</keyword>
<name>A0A547QA50_9RHOB</name>
<feature type="transmembrane region" description="Helical" evidence="1">
    <location>
        <begin position="6"/>
        <end position="26"/>
    </location>
</feature>
<reference evidence="2 3" key="1">
    <citation type="submission" date="2019-06" db="EMBL/GenBank/DDBJ databases">
        <title>Paenimaribius caenipelagi gen. nov., sp. nov., isolated from a tidal flat.</title>
        <authorList>
            <person name="Yoon J.-H."/>
        </authorList>
    </citation>
    <scope>NUCLEOTIDE SEQUENCE [LARGE SCALE GENOMIC DNA]</scope>
    <source>
        <strain evidence="2 3">JBTF-M29</strain>
    </source>
</reference>
<evidence type="ECO:0000313" key="2">
    <source>
        <dbReference type="EMBL" id="TRD23252.1"/>
    </source>
</evidence>
<dbReference type="EMBL" id="VFSV01000002">
    <property type="protein sequence ID" value="TRD23252.1"/>
    <property type="molecule type" value="Genomic_DNA"/>
</dbReference>
<keyword evidence="1" id="KW-0812">Transmembrane</keyword>
<protein>
    <submittedName>
        <fullName evidence="2">Uncharacterized protein</fullName>
    </submittedName>
</protein>
<keyword evidence="1" id="KW-1133">Transmembrane helix</keyword>
<dbReference type="OrthoDB" id="7709196at2"/>
<accession>A0A547QA50</accession>
<organism evidence="2 3">
    <name type="scientific">Palleronia caenipelagi</name>
    <dbReference type="NCBI Taxonomy" id="2489174"/>
    <lineage>
        <taxon>Bacteria</taxon>
        <taxon>Pseudomonadati</taxon>
        <taxon>Pseudomonadota</taxon>
        <taxon>Alphaproteobacteria</taxon>
        <taxon>Rhodobacterales</taxon>
        <taxon>Roseobacteraceae</taxon>
        <taxon>Palleronia</taxon>
    </lineage>
</organism>
<sequence>MLSLLDLLGTLGGAILGLPGILGLFLGMMTRRWPLAMIMGGAVGLITPFLFGSAHVTAIGLTEFAISIAVGLGAGALGCLIRHKGATV</sequence>
<dbReference type="AlphaFoldDB" id="A0A547QA50"/>
<evidence type="ECO:0000256" key="1">
    <source>
        <dbReference type="SAM" id="Phobius"/>
    </source>
</evidence>
<proteinExistence type="predicted"/>
<feature type="transmembrane region" description="Helical" evidence="1">
    <location>
        <begin position="57"/>
        <end position="81"/>
    </location>
</feature>
<gene>
    <name evidence="2" type="ORF">FEV53_01460</name>
</gene>
<evidence type="ECO:0000313" key="3">
    <source>
        <dbReference type="Proteomes" id="UP000318590"/>
    </source>
</evidence>
<dbReference type="Proteomes" id="UP000318590">
    <property type="component" value="Unassembled WGS sequence"/>
</dbReference>
<dbReference type="RefSeq" id="WP_142833043.1">
    <property type="nucleotide sequence ID" value="NZ_VFSV01000002.1"/>
</dbReference>
<keyword evidence="1" id="KW-0472">Membrane</keyword>